<evidence type="ECO:0000313" key="3">
    <source>
        <dbReference type="Proteomes" id="UP001314170"/>
    </source>
</evidence>
<feature type="domain" description="R13L1/DRL21-like LRR repeat region" evidence="1">
    <location>
        <begin position="30"/>
        <end position="153"/>
    </location>
</feature>
<dbReference type="SUPFAM" id="SSF52058">
    <property type="entry name" value="L domain-like"/>
    <property type="match status" value="1"/>
</dbReference>
<dbReference type="Pfam" id="PF25019">
    <property type="entry name" value="LRR_R13L1-DRL21"/>
    <property type="match status" value="1"/>
</dbReference>
<dbReference type="AlphaFoldDB" id="A0AAV1SMQ3"/>
<evidence type="ECO:0000259" key="1">
    <source>
        <dbReference type="Pfam" id="PF25019"/>
    </source>
</evidence>
<gene>
    <name evidence="2" type="ORF">DCAF_LOCUS25148</name>
</gene>
<accession>A0AAV1SMQ3</accession>
<sequence length="294" mass="33614">MRGLEGLSSLRELDAFYVSGSEDGGEVSNLEDLKNLNHIQRSLEIGWLRNVTDPEDGKKAELKSKEHLVDLTLEFSRTTSSNRITIRDDEVLEALEPPPILETLRIEHYQGIREFPSCIMSLTKLKVVTLWSCHKIENLPPFGKLPSLEFLNVFFMDEVIKVGHELLGLQIDDRDNAKTRKESKGEMVSPSNIIAFPKLKRLYFGGMENWEEWDDGSWTRGNEDKTNMSIMPCLRSLGIFDCPKLKALPDYLYQSTTLEELQINSSPILAKHFQERTGKGWPNISHTPNIRIIN</sequence>
<reference evidence="2 3" key="1">
    <citation type="submission" date="2024-01" db="EMBL/GenBank/DDBJ databases">
        <authorList>
            <person name="Waweru B."/>
        </authorList>
    </citation>
    <scope>NUCLEOTIDE SEQUENCE [LARGE SCALE GENOMIC DNA]</scope>
</reference>
<dbReference type="Proteomes" id="UP001314170">
    <property type="component" value="Unassembled WGS sequence"/>
</dbReference>
<comment type="caution">
    <text evidence="2">The sequence shown here is derived from an EMBL/GenBank/DDBJ whole genome shotgun (WGS) entry which is preliminary data.</text>
</comment>
<dbReference type="InterPro" id="IPR032675">
    <property type="entry name" value="LRR_dom_sf"/>
</dbReference>
<dbReference type="InterPro" id="IPR056789">
    <property type="entry name" value="LRR_R13L1-DRL21"/>
</dbReference>
<keyword evidence="3" id="KW-1185">Reference proteome</keyword>
<protein>
    <recommendedName>
        <fullName evidence="1">R13L1/DRL21-like LRR repeat region domain-containing protein</fullName>
    </recommendedName>
</protein>
<proteinExistence type="predicted"/>
<name>A0AAV1SMQ3_9ROSI</name>
<dbReference type="Gene3D" id="3.80.10.10">
    <property type="entry name" value="Ribonuclease Inhibitor"/>
    <property type="match status" value="2"/>
</dbReference>
<evidence type="ECO:0000313" key="2">
    <source>
        <dbReference type="EMBL" id="CAK7354264.1"/>
    </source>
</evidence>
<dbReference type="PANTHER" id="PTHR47186:SF30">
    <property type="entry name" value="EF-HAND DOMAIN-CONTAINING PROTEIN"/>
    <property type="match status" value="1"/>
</dbReference>
<dbReference type="EMBL" id="CAWUPB010001194">
    <property type="protein sequence ID" value="CAK7354264.1"/>
    <property type="molecule type" value="Genomic_DNA"/>
</dbReference>
<organism evidence="2 3">
    <name type="scientific">Dovyalis caffra</name>
    <dbReference type="NCBI Taxonomy" id="77055"/>
    <lineage>
        <taxon>Eukaryota</taxon>
        <taxon>Viridiplantae</taxon>
        <taxon>Streptophyta</taxon>
        <taxon>Embryophyta</taxon>
        <taxon>Tracheophyta</taxon>
        <taxon>Spermatophyta</taxon>
        <taxon>Magnoliopsida</taxon>
        <taxon>eudicotyledons</taxon>
        <taxon>Gunneridae</taxon>
        <taxon>Pentapetalae</taxon>
        <taxon>rosids</taxon>
        <taxon>fabids</taxon>
        <taxon>Malpighiales</taxon>
        <taxon>Salicaceae</taxon>
        <taxon>Flacourtieae</taxon>
        <taxon>Dovyalis</taxon>
    </lineage>
</organism>
<dbReference type="PANTHER" id="PTHR47186">
    <property type="entry name" value="LEUCINE-RICH REPEAT-CONTAINING PROTEIN 57"/>
    <property type="match status" value="1"/>
</dbReference>